<sequence>MRPLLQPLPLTIPVPDVLREQGLTDELIIAAQQPVLRVIRAYGWEVEEVPVKDEFTWYEEPILTRDYLVPVTYKSARELGAIAFAFESEAIDDAASNGEEYPICPSCFMVWFKEQEKDPPPPPPTMPEILEGIRGQMKSVRETMDHIEARLSSIEALAETPS</sequence>
<dbReference type="Proteomes" id="UP000035760">
    <property type="component" value="Unassembled WGS sequence"/>
</dbReference>
<accession>W6ME73</accession>
<organism evidence="1 2">
    <name type="scientific">Candidatus Competibacter denitrificans Run_A_D11</name>
    <dbReference type="NCBI Taxonomy" id="1400863"/>
    <lineage>
        <taxon>Bacteria</taxon>
        <taxon>Pseudomonadati</taxon>
        <taxon>Pseudomonadota</taxon>
        <taxon>Gammaproteobacteria</taxon>
        <taxon>Candidatus Competibacteraceae</taxon>
        <taxon>Candidatus Competibacter</taxon>
    </lineage>
</organism>
<evidence type="ECO:0000313" key="1">
    <source>
        <dbReference type="EMBL" id="CDI04113.1"/>
    </source>
</evidence>
<gene>
    <name evidence="1" type="ORF">BN873_890019</name>
</gene>
<comment type="caution">
    <text evidence="1">The sequence shown here is derived from an EMBL/GenBank/DDBJ whole genome shotgun (WGS) entry which is preliminary data.</text>
</comment>
<dbReference type="AlphaFoldDB" id="W6ME73"/>
<dbReference type="EMBL" id="CBTJ020000101">
    <property type="protein sequence ID" value="CDI04113.1"/>
    <property type="molecule type" value="Genomic_DNA"/>
</dbReference>
<dbReference type="RefSeq" id="WP_048675862.1">
    <property type="nucleotide sequence ID" value="NZ_CBTJ020000101.1"/>
</dbReference>
<name>W6ME73_9GAMM</name>
<protein>
    <submittedName>
        <fullName evidence="1">Uncharacterized protein</fullName>
    </submittedName>
</protein>
<keyword evidence="2" id="KW-1185">Reference proteome</keyword>
<reference evidence="1" key="2">
    <citation type="submission" date="2014-03" db="EMBL/GenBank/DDBJ databases">
        <title>Candidatus Competibacter-lineage genomes retrieved from metagenomes reveal functional metabolic diversity.</title>
        <authorList>
            <person name="McIlroy S.J."/>
            <person name="Albertsen M."/>
            <person name="Andresen E.K."/>
            <person name="Saunders A.M."/>
            <person name="Kristiansen R."/>
            <person name="Stokholm-Bjerregaard M."/>
            <person name="Nielsen K.L."/>
            <person name="Nielsen P.H."/>
        </authorList>
    </citation>
    <scope>NUCLEOTIDE SEQUENCE</scope>
    <source>
        <strain evidence="1">Run_A_D11</strain>
    </source>
</reference>
<proteinExistence type="predicted"/>
<dbReference type="STRING" id="1400863.BN873_890019"/>
<evidence type="ECO:0000313" key="2">
    <source>
        <dbReference type="Proteomes" id="UP000035760"/>
    </source>
</evidence>
<reference evidence="1" key="1">
    <citation type="submission" date="2013-07" db="EMBL/GenBank/DDBJ databases">
        <authorList>
            <person name="McIlroy S."/>
        </authorList>
    </citation>
    <scope>NUCLEOTIDE SEQUENCE [LARGE SCALE GENOMIC DNA]</scope>
    <source>
        <strain evidence="1">Run_A_D11</strain>
    </source>
</reference>